<evidence type="ECO:0000313" key="2">
    <source>
        <dbReference type="EMBL" id="KAK6971316.1"/>
    </source>
</evidence>
<evidence type="ECO:0000256" key="1">
    <source>
        <dbReference type="SAM" id="MobiDB-lite"/>
    </source>
</evidence>
<feature type="compositionally biased region" description="Low complexity" evidence="1">
    <location>
        <begin position="440"/>
        <end position="461"/>
    </location>
</feature>
<feature type="compositionally biased region" description="Basic and acidic residues" evidence="1">
    <location>
        <begin position="488"/>
        <end position="507"/>
    </location>
</feature>
<reference evidence="2 3" key="1">
    <citation type="journal article" date="2024" name="J Genomics">
        <title>Draft genome sequencing and assembly of Favolaschia claudopus CIRM-BRFM 2984 isolated from oak limbs.</title>
        <authorList>
            <person name="Navarro D."/>
            <person name="Drula E."/>
            <person name="Chaduli D."/>
            <person name="Cazenave R."/>
            <person name="Ahrendt S."/>
            <person name="Wang J."/>
            <person name="Lipzen A."/>
            <person name="Daum C."/>
            <person name="Barry K."/>
            <person name="Grigoriev I.V."/>
            <person name="Favel A."/>
            <person name="Rosso M.N."/>
            <person name="Martin F."/>
        </authorList>
    </citation>
    <scope>NUCLEOTIDE SEQUENCE [LARGE SCALE GENOMIC DNA]</scope>
    <source>
        <strain evidence="2 3">CIRM-BRFM 2984</strain>
    </source>
</reference>
<accession>A0AAV9Z4U3</accession>
<dbReference type="Proteomes" id="UP001362999">
    <property type="component" value="Unassembled WGS sequence"/>
</dbReference>
<feature type="region of interest" description="Disordered" evidence="1">
    <location>
        <begin position="394"/>
        <end position="461"/>
    </location>
</feature>
<gene>
    <name evidence="2" type="ORF">R3P38DRAFT_2813969</name>
</gene>
<name>A0AAV9Z4U3_9AGAR</name>
<evidence type="ECO:0000313" key="3">
    <source>
        <dbReference type="Proteomes" id="UP001362999"/>
    </source>
</evidence>
<keyword evidence="3" id="KW-1185">Reference proteome</keyword>
<feature type="region of interest" description="Disordered" evidence="1">
    <location>
        <begin position="484"/>
        <end position="507"/>
    </location>
</feature>
<comment type="caution">
    <text evidence="2">The sequence shown here is derived from an EMBL/GenBank/DDBJ whole genome shotgun (WGS) entry which is preliminary data.</text>
</comment>
<organism evidence="2 3">
    <name type="scientific">Favolaschia claudopus</name>
    <dbReference type="NCBI Taxonomy" id="2862362"/>
    <lineage>
        <taxon>Eukaryota</taxon>
        <taxon>Fungi</taxon>
        <taxon>Dikarya</taxon>
        <taxon>Basidiomycota</taxon>
        <taxon>Agaricomycotina</taxon>
        <taxon>Agaricomycetes</taxon>
        <taxon>Agaricomycetidae</taxon>
        <taxon>Agaricales</taxon>
        <taxon>Marasmiineae</taxon>
        <taxon>Mycenaceae</taxon>
        <taxon>Favolaschia</taxon>
    </lineage>
</organism>
<evidence type="ECO:0008006" key="4">
    <source>
        <dbReference type="Google" id="ProtNLM"/>
    </source>
</evidence>
<dbReference type="EMBL" id="JAWWNJ010000215">
    <property type="protein sequence ID" value="KAK6971316.1"/>
    <property type="molecule type" value="Genomic_DNA"/>
</dbReference>
<dbReference type="AlphaFoldDB" id="A0AAV9Z4U3"/>
<protein>
    <recommendedName>
        <fullName evidence="4">DDE-1 domain-containing protein</fullName>
    </recommendedName>
</protein>
<proteinExistence type="predicted"/>
<sequence>MYVPPLLFESSPTDLSLLPAANSLPKRVEARHVESSGSIVSPSSFVDEDWDRFDCCLAFFRGLCKGMRRASEMIGGDIATERPLRAVRTVLSATSGLRRTALVGYCNSVQKSSVCSPLPHAPSTFLFQWWSLDPHIREIMSLTLTPPPPPLDQTGFMLIPVVGFVEVVYGSSYYVICFPCSASSSQALFFPSHDILSIHMLRSRKSLSEEVHQSKENFVNLVNLVNLMVNSASPPSHTVNVIIGCCLSIASRVTRRVYCTGVYGSNRREIIGPGVPVGIPRELSTKMNHLGSLMKHLPQSLPLNPSATDSKYHFHLDPDDVKEEGEVYAFNRTLEVCFETHKLGGAKLLFTERGDRLVALEKFFKAFIKSESLPEARGHQNRWIDRLIQAAKDSGAKIPKKRQLQVDSSDEEADAAEHPKPKKVQKRIATVDLTGDDSDSPTPSTSASPAPTSRPSATAPPALRQQTLFQLGCRKFSAEEAAVQRKKHADEARDKMAAAAERERHQKTVALERKRENGRLRQQSFRDRKKTQRSVAKAVKDKTLGLHAPPTVDRDLNVAEVSRPKGEAWKKKRTGAKNGVIQKRHERVNWYHPFLFNPINQIAPRVGWSPSLIVQTLQRQNPTLYAQLNRGTVQKWISKSKRRWSKKTLANVARRHALAGTGRVGILSPYPEVVELIKTKLVGIRKAGICVQRLLTRSVILSVIKEQHPELLDTFKCSESYAGAFLESVMDWSVRHGTRAASHLPDDAHALCERSFFRLVHLVNFYDIPPQLIINMDQTGVMLMIANNKTYAERGARQVDISGRDEKRAYTLAVASTPSGDLLPFQQIWAGASPGSLPTDKASGMADAKALGFHFAFAKSKKKTSHFSTFKSMTEWVEFVLVPYILKQIELLGLDADQKAVLDLDRAAWQKCEVGEFNLGEECLTSKKAKAAYRKYLGNNPDFRKEIEDKIGQVLEIDSELLQAADEIEAEAVASIDPEDDLLDSPDHDTAVPLQRVIKEAVALDIPPESLPGSDTFCVAADAVEEGSDGHLQGGGDAENVWAYNDNGVLWKEGVLAPDDSGNTS</sequence>